<reference evidence="3 4" key="1">
    <citation type="submission" date="2019-03" db="EMBL/GenBank/DDBJ databases">
        <title>Genomic Encyclopedia of Type Strains, Phase IV (KMG-IV): sequencing the most valuable type-strain genomes for metagenomic binning, comparative biology and taxonomic classification.</title>
        <authorList>
            <person name="Goeker M."/>
        </authorList>
    </citation>
    <scope>NUCLEOTIDE SEQUENCE [LARGE SCALE GENOMIC DNA]</scope>
    <source>
        <strain evidence="3 4">DSM 18577</strain>
    </source>
</reference>
<organism evidence="3 4">
    <name type="scientific">Celerinatantimonas diazotrophica</name>
    <dbReference type="NCBI Taxonomy" id="412034"/>
    <lineage>
        <taxon>Bacteria</taxon>
        <taxon>Pseudomonadati</taxon>
        <taxon>Pseudomonadota</taxon>
        <taxon>Gammaproteobacteria</taxon>
        <taxon>Celerinatantimonadaceae</taxon>
        <taxon>Celerinatantimonas</taxon>
    </lineage>
</organism>
<dbReference type="Pfam" id="PF26078">
    <property type="entry name" value="Baseplate_J_M"/>
    <property type="match status" value="1"/>
</dbReference>
<evidence type="ECO:0000259" key="2">
    <source>
        <dbReference type="Pfam" id="PF26079"/>
    </source>
</evidence>
<dbReference type="InterPro" id="IPR058531">
    <property type="entry name" value="Baseplate_J_M"/>
</dbReference>
<evidence type="ECO:0000259" key="1">
    <source>
        <dbReference type="Pfam" id="PF26078"/>
    </source>
</evidence>
<proteinExistence type="predicted"/>
<dbReference type="RefSeq" id="WP_131911883.1">
    <property type="nucleotide sequence ID" value="NZ_OU594967.1"/>
</dbReference>
<keyword evidence="4" id="KW-1185">Reference proteome</keyword>
<comment type="caution">
    <text evidence="3">The sequence shown here is derived from an EMBL/GenBank/DDBJ whole genome shotgun (WGS) entry which is preliminary data.</text>
</comment>
<dbReference type="Pfam" id="PF26079">
    <property type="entry name" value="Baseplate_J_C"/>
    <property type="match status" value="1"/>
</dbReference>
<dbReference type="InterPro" id="IPR052726">
    <property type="entry name" value="Phage_Baseplate_Hub"/>
</dbReference>
<evidence type="ECO:0000313" key="3">
    <source>
        <dbReference type="EMBL" id="TCK58946.1"/>
    </source>
</evidence>
<dbReference type="PANTHER" id="PTHR35862:SF1">
    <property type="entry name" value="FELS-2 PROPHAGE PROTEIN"/>
    <property type="match status" value="1"/>
</dbReference>
<dbReference type="AlphaFoldDB" id="A0A4R1K493"/>
<dbReference type="EMBL" id="SMGD01000011">
    <property type="protein sequence ID" value="TCK58946.1"/>
    <property type="molecule type" value="Genomic_DNA"/>
</dbReference>
<dbReference type="PANTHER" id="PTHR35862">
    <property type="entry name" value="FELS-2 PROPHAGE PROTEIN"/>
    <property type="match status" value="1"/>
</dbReference>
<feature type="domain" description="Baseplate J-like central" evidence="1">
    <location>
        <begin position="130"/>
        <end position="201"/>
    </location>
</feature>
<dbReference type="InterPro" id="IPR014507">
    <property type="entry name" value="Baseplate_assembly_J_pred"/>
</dbReference>
<dbReference type="OrthoDB" id="9793802at2"/>
<protein>
    <submittedName>
        <fullName evidence="3">Phage-related baseplate assembly protein</fullName>
    </submittedName>
</protein>
<dbReference type="InterPro" id="IPR058530">
    <property type="entry name" value="Baseplate_J-like_C"/>
</dbReference>
<accession>A0A4R1K493</accession>
<feature type="domain" description="Baseplate J-like C-terminal" evidence="2">
    <location>
        <begin position="208"/>
        <end position="287"/>
    </location>
</feature>
<evidence type="ECO:0000313" key="4">
    <source>
        <dbReference type="Proteomes" id="UP000295565"/>
    </source>
</evidence>
<gene>
    <name evidence="3" type="ORF">EV690_1105</name>
</gene>
<sequence length="296" mass="32386">MSISDLSTLPAPSLLEELDYEQVLEEMLTRYRVQNSTFDALLESDPIYKAFEVAAYFRMKDRQRVNEAAKAVMLALATGSDLDQIAVRYDVQRQLITPADNHTIPPTQAVYESDDDLRRRVLLAFEGLSVAGPEQAYKFHALSADPSIADASAIMPSRGQVLVTLLSREGDGHASDEQIKAVEQALNAEEVRPLTDEVIVQSAAVVKYSITATLYMQDDPGQSPIMDAARQALQTYVSSLSRLGRNIRRSAIIAAMSVAGVQYVELTAPAKDIVLSKEQASFCTQIQLKNGGGDDS</sequence>
<dbReference type="PIRSF" id="PIRSF020481">
    <property type="entry name" value="BAP"/>
    <property type="match status" value="1"/>
</dbReference>
<dbReference type="Proteomes" id="UP000295565">
    <property type="component" value="Unassembled WGS sequence"/>
</dbReference>
<name>A0A4R1K493_9GAMM</name>